<evidence type="ECO:0000259" key="7">
    <source>
        <dbReference type="Pfam" id="PF06110"/>
    </source>
</evidence>
<accession>A0A8B7ZG14</accession>
<evidence type="ECO:0000256" key="1">
    <source>
        <dbReference type="ARBA" id="ARBA00004496"/>
    </source>
</evidence>
<dbReference type="CTD" id="84817"/>
<dbReference type="Proteomes" id="UP000694845">
    <property type="component" value="Unplaced"/>
</dbReference>
<comment type="subcellular location">
    <subcellularLocation>
        <location evidence="1">Cytoplasm</location>
    </subcellularLocation>
</comment>
<dbReference type="RefSeq" id="XP_022104598.1">
    <property type="nucleotide sequence ID" value="XM_022248906.1"/>
</dbReference>
<keyword evidence="5" id="KW-1015">Disulfide bond</keyword>
<dbReference type="InterPro" id="IPR045108">
    <property type="entry name" value="TXNDC17-like"/>
</dbReference>
<keyword evidence="4" id="KW-0963">Cytoplasm</keyword>
<gene>
    <name evidence="9" type="primary">LOC110986743</name>
</gene>
<dbReference type="GO" id="GO:0047134">
    <property type="term" value="F:protein-disulfide reductase [NAD(P)H] activity"/>
    <property type="evidence" value="ECO:0007669"/>
    <property type="project" value="InterPro"/>
</dbReference>
<feature type="domain" description="Thioredoxin" evidence="7">
    <location>
        <begin position="7"/>
        <end position="123"/>
    </location>
</feature>
<reference evidence="9" key="1">
    <citation type="submission" date="2025-08" db="UniProtKB">
        <authorList>
            <consortium name="RefSeq"/>
        </authorList>
    </citation>
    <scope>IDENTIFICATION</scope>
</reference>
<dbReference type="Gene3D" id="3.40.30.10">
    <property type="entry name" value="Glutaredoxin"/>
    <property type="match status" value="1"/>
</dbReference>
<organism evidence="8 9">
    <name type="scientific">Acanthaster planci</name>
    <name type="common">Crown-of-thorns starfish</name>
    <dbReference type="NCBI Taxonomy" id="133434"/>
    <lineage>
        <taxon>Eukaryota</taxon>
        <taxon>Metazoa</taxon>
        <taxon>Echinodermata</taxon>
        <taxon>Eleutherozoa</taxon>
        <taxon>Asterozoa</taxon>
        <taxon>Asteroidea</taxon>
        <taxon>Valvatacea</taxon>
        <taxon>Valvatida</taxon>
        <taxon>Acanthasteridae</taxon>
        <taxon>Acanthaster</taxon>
    </lineage>
</organism>
<keyword evidence="8" id="KW-1185">Reference proteome</keyword>
<dbReference type="FunFam" id="3.40.30.10:FF:000124">
    <property type="entry name" value="Thioredoxin domain-containing 17"/>
    <property type="match status" value="1"/>
</dbReference>
<keyword evidence="6" id="KW-0676">Redox-active center</keyword>
<dbReference type="GO" id="GO:0005829">
    <property type="term" value="C:cytosol"/>
    <property type="evidence" value="ECO:0007669"/>
    <property type="project" value="TreeGrafter"/>
</dbReference>
<sequence>MVVKETVKGLTECLETIDKYKGNDSLFVLFCGDKDASGNSWCPDCVDAEPFVTSGLASAPDDGVFIYCSVGDRAFWKDQQNGFRTHDKLKLSAVPTLLKYGTSKRLVEEDCKKSDLVKMLFEDED</sequence>
<evidence type="ECO:0000256" key="4">
    <source>
        <dbReference type="ARBA" id="ARBA00022490"/>
    </source>
</evidence>
<dbReference type="OMA" id="PRDYWKN"/>
<dbReference type="SUPFAM" id="SSF52833">
    <property type="entry name" value="Thioredoxin-like"/>
    <property type="match status" value="1"/>
</dbReference>
<dbReference type="PANTHER" id="PTHR12452">
    <property type="entry name" value="42-9-9 PROTEIN-RELATED"/>
    <property type="match status" value="1"/>
</dbReference>
<evidence type="ECO:0000256" key="5">
    <source>
        <dbReference type="ARBA" id="ARBA00023157"/>
    </source>
</evidence>
<dbReference type="InterPro" id="IPR010357">
    <property type="entry name" value="TXNDC17_dom"/>
</dbReference>
<evidence type="ECO:0000256" key="6">
    <source>
        <dbReference type="ARBA" id="ARBA00023284"/>
    </source>
</evidence>
<protein>
    <recommendedName>
        <fullName evidence="3">Thioredoxin domain-containing protein 17</fullName>
    </recommendedName>
</protein>
<dbReference type="GeneID" id="110986743"/>
<evidence type="ECO:0000313" key="8">
    <source>
        <dbReference type="Proteomes" id="UP000694845"/>
    </source>
</evidence>
<evidence type="ECO:0000256" key="2">
    <source>
        <dbReference type="ARBA" id="ARBA00008987"/>
    </source>
</evidence>
<dbReference type="CDD" id="cd02952">
    <property type="entry name" value="TRP14_like"/>
    <property type="match status" value="1"/>
</dbReference>
<name>A0A8B7ZG14_ACAPL</name>
<dbReference type="InterPro" id="IPR036249">
    <property type="entry name" value="Thioredoxin-like_sf"/>
</dbReference>
<dbReference type="Pfam" id="PF06110">
    <property type="entry name" value="TXD17-like_Trx"/>
    <property type="match status" value="1"/>
</dbReference>
<evidence type="ECO:0000313" key="9">
    <source>
        <dbReference type="RefSeq" id="XP_022104598.1"/>
    </source>
</evidence>
<dbReference type="AlphaFoldDB" id="A0A8B7ZG14"/>
<proteinExistence type="inferred from homology"/>
<dbReference type="PANTHER" id="PTHR12452:SF0">
    <property type="entry name" value="THIOREDOXIN DOMAIN-CONTAINING PROTEIN 17"/>
    <property type="match status" value="1"/>
</dbReference>
<comment type="similarity">
    <text evidence="2">Belongs to the thioredoxin family.</text>
</comment>
<evidence type="ECO:0000256" key="3">
    <source>
        <dbReference type="ARBA" id="ARBA00016949"/>
    </source>
</evidence>
<dbReference type="KEGG" id="aplc:110986743"/>
<dbReference type="OrthoDB" id="78947at2759"/>